<keyword evidence="11" id="KW-1185">Reference proteome</keyword>
<feature type="transmembrane region" description="Helical" evidence="7">
    <location>
        <begin position="133"/>
        <end position="154"/>
    </location>
</feature>
<evidence type="ECO:0000313" key="10">
    <source>
        <dbReference type="EMBL" id="GIF98262.1"/>
    </source>
</evidence>
<dbReference type="InterPro" id="IPR050809">
    <property type="entry name" value="UgpAE/MalFG_permease"/>
</dbReference>
<keyword evidence="4 7" id="KW-0812">Transmembrane</keyword>
<reference evidence="10 11" key="1">
    <citation type="submission" date="2021-01" db="EMBL/GenBank/DDBJ databases">
        <title>Whole genome shotgun sequence of Catellatospora citrea NBRC 14495.</title>
        <authorList>
            <person name="Komaki H."/>
            <person name="Tamura T."/>
        </authorList>
    </citation>
    <scope>NUCLEOTIDE SEQUENCE [LARGE SCALE GENOMIC DNA]</scope>
    <source>
        <strain evidence="10 11">NBRC 14495</strain>
    </source>
</reference>
<dbReference type="Proteomes" id="UP000659904">
    <property type="component" value="Unassembled WGS sequence"/>
</dbReference>
<keyword evidence="5 7" id="KW-1133">Transmembrane helix</keyword>
<comment type="subcellular location">
    <subcellularLocation>
        <location evidence="1 7">Cell membrane</location>
        <topology evidence="1 7">Multi-pass membrane protein</topology>
    </subcellularLocation>
</comment>
<feature type="transmembrane region" description="Helical" evidence="7">
    <location>
        <begin position="183"/>
        <end position="205"/>
    </location>
</feature>
<feature type="transmembrane region" description="Helical" evidence="7">
    <location>
        <begin position="100"/>
        <end position="121"/>
    </location>
</feature>
<dbReference type="EMBL" id="BONH01000013">
    <property type="protein sequence ID" value="GIF98262.1"/>
    <property type="molecule type" value="Genomic_DNA"/>
</dbReference>
<dbReference type="InterPro" id="IPR000515">
    <property type="entry name" value="MetI-like"/>
</dbReference>
<name>A0A8J3NZF3_9ACTN</name>
<evidence type="ECO:0000256" key="7">
    <source>
        <dbReference type="RuleBase" id="RU363032"/>
    </source>
</evidence>
<dbReference type="GO" id="GO:0005886">
    <property type="term" value="C:plasma membrane"/>
    <property type="evidence" value="ECO:0007669"/>
    <property type="project" value="UniProtKB-SubCell"/>
</dbReference>
<feature type="transmembrane region" description="Helical" evidence="7">
    <location>
        <begin position="38"/>
        <end position="64"/>
    </location>
</feature>
<dbReference type="Gene3D" id="1.10.3720.10">
    <property type="entry name" value="MetI-like"/>
    <property type="match status" value="1"/>
</dbReference>
<gene>
    <name evidence="10" type="ORF">Cci01nite_33560</name>
</gene>
<dbReference type="InterPro" id="IPR035906">
    <property type="entry name" value="MetI-like_sf"/>
</dbReference>
<comment type="caution">
    <text evidence="10">The sequence shown here is derived from an EMBL/GenBank/DDBJ whole genome shotgun (WGS) entry which is preliminary data.</text>
</comment>
<keyword evidence="6 7" id="KW-0472">Membrane</keyword>
<dbReference type="AlphaFoldDB" id="A0A8J3NZF3"/>
<evidence type="ECO:0000313" key="11">
    <source>
        <dbReference type="Proteomes" id="UP000659904"/>
    </source>
</evidence>
<evidence type="ECO:0000256" key="6">
    <source>
        <dbReference type="ARBA" id="ARBA00023136"/>
    </source>
</evidence>
<dbReference type="PROSITE" id="PS50928">
    <property type="entry name" value="ABC_TM1"/>
    <property type="match status" value="1"/>
</dbReference>
<evidence type="ECO:0000256" key="4">
    <source>
        <dbReference type="ARBA" id="ARBA00022692"/>
    </source>
</evidence>
<sequence>MPSTSTLARPAGPGDTAVAHPPRANRRRRANSLQSARVLWLTVPSLLWFAAFAIGPLAAMFVIATMRWKGLLYEPTYVGAENIGRVLTDPTFHAAVRNSLIQVAVAVPIMIPLAFMLGYHLNTKPRGYRLLSVLYFSPGLISISITGMIFYGVLSPNGGVNGLLRGIGAESWATPWLADPGTALAALIAIDLWRGIGWTAVLFAARLASLPADVIEAAQIDGAGRMRTMWQIAFPMTLDYVRTLTMLQFLWTLFTSAALILLLTKGGPGTSSTTLSYLVYAKAFSQRDLGYSQVVGVALLILGIGGMILIRALLRSSKENTR</sequence>
<dbReference type="GO" id="GO:0055085">
    <property type="term" value="P:transmembrane transport"/>
    <property type="evidence" value="ECO:0007669"/>
    <property type="project" value="InterPro"/>
</dbReference>
<dbReference type="CDD" id="cd06261">
    <property type="entry name" value="TM_PBP2"/>
    <property type="match status" value="1"/>
</dbReference>
<proteinExistence type="inferred from homology"/>
<dbReference type="Pfam" id="PF00528">
    <property type="entry name" value="BPD_transp_1"/>
    <property type="match status" value="1"/>
</dbReference>
<comment type="similarity">
    <text evidence="7">Belongs to the binding-protein-dependent transport system permease family.</text>
</comment>
<organism evidence="10 11">
    <name type="scientific">Catellatospora citrea</name>
    <dbReference type="NCBI Taxonomy" id="53366"/>
    <lineage>
        <taxon>Bacteria</taxon>
        <taxon>Bacillati</taxon>
        <taxon>Actinomycetota</taxon>
        <taxon>Actinomycetes</taxon>
        <taxon>Micromonosporales</taxon>
        <taxon>Micromonosporaceae</taxon>
        <taxon>Catellatospora</taxon>
    </lineage>
</organism>
<dbReference type="PANTHER" id="PTHR43227">
    <property type="entry name" value="BLL4140 PROTEIN"/>
    <property type="match status" value="1"/>
</dbReference>
<evidence type="ECO:0000256" key="3">
    <source>
        <dbReference type="ARBA" id="ARBA00022475"/>
    </source>
</evidence>
<evidence type="ECO:0000256" key="5">
    <source>
        <dbReference type="ARBA" id="ARBA00022989"/>
    </source>
</evidence>
<evidence type="ECO:0000256" key="8">
    <source>
        <dbReference type="SAM" id="MobiDB-lite"/>
    </source>
</evidence>
<dbReference type="SUPFAM" id="SSF161098">
    <property type="entry name" value="MetI-like"/>
    <property type="match status" value="1"/>
</dbReference>
<dbReference type="PANTHER" id="PTHR43227:SF8">
    <property type="entry name" value="DIACETYLCHITOBIOSE UPTAKE SYSTEM PERMEASE PROTEIN DASB"/>
    <property type="match status" value="1"/>
</dbReference>
<dbReference type="RefSeq" id="WP_120314592.1">
    <property type="nucleotide sequence ID" value="NZ_BONH01000013.1"/>
</dbReference>
<protein>
    <submittedName>
        <fullName evidence="10">Transporter</fullName>
    </submittedName>
</protein>
<feature type="region of interest" description="Disordered" evidence="8">
    <location>
        <begin position="1"/>
        <end position="26"/>
    </location>
</feature>
<accession>A0A8J3NZF3</accession>
<keyword evidence="2 7" id="KW-0813">Transport</keyword>
<evidence type="ECO:0000256" key="2">
    <source>
        <dbReference type="ARBA" id="ARBA00022448"/>
    </source>
</evidence>
<keyword evidence="3" id="KW-1003">Cell membrane</keyword>
<feature type="transmembrane region" description="Helical" evidence="7">
    <location>
        <begin position="294"/>
        <end position="314"/>
    </location>
</feature>
<evidence type="ECO:0000259" key="9">
    <source>
        <dbReference type="PROSITE" id="PS50928"/>
    </source>
</evidence>
<feature type="transmembrane region" description="Helical" evidence="7">
    <location>
        <begin position="244"/>
        <end position="263"/>
    </location>
</feature>
<evidence type="ECO:0000256" key="1">
    <source>
        <dbReference type="ARBA" id="ARBA00004651"/>
    </source>
</evidence>
<feature type="domain" description="ABC transmembrane type-1" evidence="9">
    <location>
        <begin position="96"/>
        <end position="310"/>
    </location>
</feature>